<feature type="non-terminal residue" evidence="1">
    <location>
        <position position="56"/>
    </location>
</feature>
<dbReference type="AlphaFoldDB" id="A0A6B3MZT5"/>
<dbReference type="EMBL" id="JAAHFQ010000058">
    <property type="protein sequence ID" value="NER26936.1"/>
    <property type="molecule type" value="Genomic_DNA"/>
</dbReference>
<comment type="caution">
    <text evidence="1">The sequence shown here is derived from an EMBL/GenBank/DDBJ whole genome shotgun (WGS) entry which is preliminary data.</text>
</comment>
<proteinExistence type="predicted"/>
<gene>
    <name evidence="1" type="ORF">F6J89_04710</name>
</gene>
<reference evidence="1" key="1">
    <citation type="submission" date="2019-11" db="EMBL/GenBank/DDBJ databases">
        <title>Genomic insights into an expanded diversity of filamentous marine cyanobacteria reveals the extraordinary biosynthetic potential of Moorea and Okeania.</title>
        <authorList>
            <person name="Ferreira Leao T."/>
            <person name="Wang M."/>
            <person name="Moss N."/>
            <person name="Da Silva R."/>
            <person name="Sanders J."/>
            <person name="Nurk S."/>
            <person name="Gurevich A."/>
            <person name="Humphrey G."/>
            <person name="Reher R."/>
            <person name="Zhu Q."/>
            <person name="Belda-Ferre P."/>
            <person name="Glukhov E."/>
            <person name="Rex R."/>
            <person name="Dorrestein P.C."/>
            <person name="Knight R."/>
            <person name="Pevzner P."/>
            <person name="Gerwick W.H."/>
            <person name="Gerwick L."/>
        </authorList>
    </citation>
    <scope>NUCLEOTIDE SEQUENCE</scope>
    <source>
        <strain evidence="1">SIO1C4</strain>
    </source>
</reference>
<organism evidence="1">
    <name type="scientific">Symploca sp. SIO1C4</name>
    <dbReference type="NCBI Taxonomy" id="2607765"/>
    <lineage>
        <taxon>Bacteria</taxon>
        <taxon>Bacillati</taxon>
        <taxon>Cyanobacteriota</taxon>
        <taxon>Cyanophyceae</taxon>
        <taxon>Coleofasciculales</taxon>
        <taxon>Coleofasciculaceae</taxon>
        <taxon>Symploca</taxon>
    </lineage>
</organism>
<evidence type="ECO:0000313" key="1">
    <source>
        <dbReference type="EMBL" id="NER26936.1"/>
    </source>
</evidence>
<accession>A0A6B3MZT5</accession>
<name>A0A6B3MZT5_9CYAN</name>
<sequence>MILTLPVIISARLAIAHYQAPHPQAIITLGGGIDREKFTAKFAQTHPSLEIWVSTG</sequence>
<protein>
    <submittedName>
        <fullName evidence="1">YdcF family protein</fullName>
    </submittedName>
</protein>